<keyword evidence="1" id="KW-0489">Methyltransferase</keyword>
<organism evidence="3 4">
    <name type="scientific">Prorocentrum cordatum</name>
    <dbReference type="NCBI Taxonomy" id="2364126"/>
    <lineage>
        <taxon>Eukaryota</taxon>
        <taxon>Sar</taxon>
        <taxon>Alveolata</taxon>
        <taxon>Dinophyceae</taxon>
        <taxon>Prorocentrales</taxon>
        <taxon>Prorocentraceae</taxon>
        <taxon>Prorocentrum</taxon>
    </lineage>
</organism>
<dbReference type="InterPro" id="IPR001525">
    <property type="entry name" value="C5_MeTfrase"/>
</dbReference>
<sequence length="224" mass="24764">MDNSANFIENIIRVLEDEVPEFVWDYVVLSARDYGDFIAYALPVTPRESLTAGLRRNLANYEGRIISGLVRGTYVESDILCFCLDRGCNKVYKNPMNLNSCMTLTRSNRYIFILKAGDARKAHNHREVCRYLSPGERLTLQGFPLQSLRSFTSDAQVVSATGNAYPVPLLTAVLQPILLAVRTKVGHALACRHSVGLHAPSGSGQATILTRSSCPFVGQRISGR</sequence>
<evidence type="ECO:0000256" key="1">
    <source>
        <dbReference type="ARBA" id="ARBA00022603"/>
    </source>
</evidence>
<accession>A0ABN9V1S6</accession>
<evidence type="ECO:0000313" key="4">
    <source>
        <dbReference type="Proteomes" id="UP001189429"/>
    </source>
</evidence>
<proteinExistence type="predicted"/>
<dbReference type="InterPro" id="IPR029063">
    <property type="entry name" value="SAM-dependent_MTases_sf"/>
</dbReference>
<reference evidence="3" key="1">
    <citation type="submission" date="2023-10" db="EMBL/GenBank/DDBJ databases">
        <authorList>
            <person name="Chen Y."/>
            <person name="Shah S."/>
            <person name="Dougan E. K."/>
            <person name="Thang M."/>
            <person name="Chan C."/>
        </authorList>
    </citation>
    <scope>NUCLEOTIDE SEQUENCE [LARGE SCALE GENOMIC DNA]</scope>
</reference>
<evidence type="ECO:0000313" key="3">
    <source>
        <dbReference type="EMBL" id="CAK0865756.1"/>
    </source>
</evidence>
<dbReference type="Gene3D" id="3.90.120.10">
    <property type="entry name" value="DNA Methylase, subunit A, domain 2"/>
    <property type="match status" value="1"/>
</dbReference>
<protein>
    <recommendedName>
        <fullName evidence="5">DNA (cytosine-5-)-methyltransferase</fullName>
    </recommendedName>
</protein>
<dbReference type="Pfam" id="PF00145">
    <property type="entry name" value="DNA_methylase"/>
    <property type="match status" value="1"/>
</dbReference>
<comment type="caution">
    <text evidence="3">The sequence shown here is derived from an EMBL/GenBank/DDBJ whole genome shotgun (WGS) entry which is preliminary data.</text>
</comment>
<evidence type="ECO:0008006" key="5">
    <source>
        <dbReference type="Google" id="ProtNLM"/>
    </source>
</evidence>
<gene>
    <name evidence="3" type="ORF">PCOR1329_LOCUS53198</name>
</gene>
<name>A0ABN9V1S6_9DINO</name>
<dbReference type="SUPFAM" id="SSF53335">
    <property type="entry name" value="S-adenosyl-L-methionine-dependent methyltransferases"/>
    <property type="match status" value="1"/>
</dbReference>
<dbReference type="EMBL" id="CAUYUJ010016482">
    <property type="protein sequence ID" value="CAK0865756.1"/>
    <property type="molecule type" value="Genomic_DNA"/>
</dbReference>
<keyword evidence="2" id="KW-0808">Transferase</keyword>
<evidence type="ECO:0000256" key="2">
    <source>
        <dbReference type="ARBA" id="ARBA00022679"/>
    </source>
</evidence>
<keyword evidence="4" id="KW-1185">Reference proteome</keyword>
<dbReference type="Proteomes" id="UP001189429">
    <property type="component" value="Unassembled WGS sequence"/>
</dbReference>